<dbReference type="KEGG" id="mbr:MONBRDRAFT_34196"/>
<keyword evidence="5" id="KW-0067">ATP-binding</keyword>
<dbReference type="PROSITE" id="PS50893">
    <property type="entry name" value="ABC_TRANSPORTER_2"/>
    <property type="match status" value="1"/>
</dbReference>
<dbReference type="GO" id="GO:0055085">
    <property type="term" value="P:transmembrane transport"/>
    <property type="evidence" value="ECO:0000318"/>
    <property type="project" value="GO_Central"/>
</dbReference>
<sequence>MTLRFEDVKYEVDVGDPKNPQVKPILKGLSGQVEPSSLLSIMGASGAGKTTLLNILAGRLSAAGGGRTSGRILVNGQQRNYSTFRKLSAYVLQNDVFYAELTVRETITISAKLRLPADMSKEERQQRIDNVIAELGLKKCEDTLVGNDVIRGVSGGERKRCNIGTELVTNPTLVFCDEPTSGLDAFNAQNVMSSLLTLARAGRTVIATIHQPRSEIFGMLDQLMLLSEGHTMYFGKAANAVNYFDQLGYGCPPTYNPSDWFLDLVSLDIRNRDAERQTKKRIQYLAERFRDYEQKHPMSSVKTIRGGAPLALTSSDAEAGRTEDPDSNYAVSWGRQFWILLQRAATITSREKATNMARFIQSLIFGLLLGLIWLQEGGDESTRVRSTAGALFFLIMNQSFGGVFSIIFVFPEEKAIIHKERSSRSYQVGAYFWSKMLVNIPRSLLANLIFAIISYFMIGFRLDAGSFFGFLLVVFLATQAAESIAYCVSAISDTAQKAGAIAPIFVVTSMLFGGFFISQEDIPVWLSWLQYLSYVKYAFAGLMQMEYQSRDLDSSGCDFSDSTESTFCPPTGADVLDYYDINEINFGINVLALVLMAVGFRACAYGCLRGRGPKYDTTI</sequence>
<evidence type="ECO:0000256" key="1">
    <source>
        <dbReference type="ARBA" id="ARBA00004141"/>
    </source>
</evidence>
<dbReference type="FunFam" id="3.40.50.300:FF:003543">
    <property type="entry name" value="Predicted protein"/>
    <property type="match status" value="1"/>
</dbReference>
<evidence type="ECO:0000256" key="2">
    <source>
        <dbReference type="ARBA" id="ARBA00022448"/>
    </source>
</evidence>
<evidence type="ECO:0000256" key="8">
    <source>
        <dbReference type="SAM" id="Phobius"/>
    </source>
</evidence>
<keyword evidence="7 8" id="KW-0472">Membrane</keyword>
<dbReference type="GO" id="GO:0140359">
    <property type="term" value="F:ABC-type transporter activity"/>
    <property type="evidence" value="ECO:0007669"/>
    <property type="project" value="InterPro"/>
</dbReference>
<feature type="transmembrane region" description="Helical" evidence="8">
    <location>
        <begin position="387"/>
        <end position="410"/>
    </location>
</feature>
<evidence type="ECO:0000256" key="5">
    <source>
        <dbReference type="ARBA" id="ARBA00022840"/>
    </source>
</evidence>
<dbReference type="CDD" id="cd03213">
    <property type="entry name" value="ABCG_EPDR"/>
    <property type="match status" value="1"/>
</dbReference>
<dbReference type="Pfam" id="PF00005">
    <property type="entry name" value="ABC_tran"/>
    <property type="match status" value="1"/>
</dbReference>
<feature type="domain" description="ABC transporter" evidence="9">
    <location>
        <begin position="3"/>
        <end position="253"/>
    </location>
</feature>
<dbReference type="InterPro" id="IPR050352">
    <property type="entry name" value="ABCG_transporters"/>
</dbReference>
<dbReference type="EMBL" id="CH991572">
    <property type="protein sequence ID" value="EDQ85608.1"/>
    <property type="molecule type" value="Genomic_DNA"/>
</dbReference>
<dbReference type="GeneID" id="5894775"/>
<gene>
    <name evidence="10" type="ORF">MONBRDRAFT_34196</name>
</gene>
<dbReference type="GO" id="GO:0042626">
    <property type="term" value="F:ATPase-coupled transmembrane transporter activity"/>
    <property type="evidence" value="ECO:0000318"/>
    <property type="project" value="GO_Central"/>
</dbReference>
<keyword evidence="2" id="KW-0813">Transport</keyword>
<reference evidence="10 11" key="1">
    <citation type="journal article" date="2008" name="Nature">
        <title>The genome of the choanoflagellate Monosiga brevicollis and the origin of metazoans.</title>
        <authorList>
            <consortium name="JGI Sequencing"/>
            <person name="King N."/>
            <person name="Westbrook M.J."/>
            <person name="Young S.L."/>
            <person name="Kuo A."/>
            <person name="Abedin M."/>
            <person name="Chapman J."/>
            <person name="Fairclough S."/>
            <person name="Hellsten U."/>
            <person name="Isogai Y."/>
            <person name="Letunic I."/>
            <person name="Marr M."/>
            <person name="Pincus D."/>
            <person name="Putnam N."/>
            <person name="Rokas A."/>
            <person name="Wright K.J."/>
            <person name="Zuzow R."/>
            <person name="Dirks W."/>
            <person name="Good M."/>
            <person name="Goodstein D."/>
            <person name="Lemons D."/>
            <person name="Li W."/>
            <person name="Lyons J.B."/>
            <person name="Morris A."/>
            <person name="Nichols S."/>
            <person name="Richter D.J."/>
            <person name="Salamov A."/>
            <person name="Bork P."/>
            <person name="Lim W.A."/>
            <person name="Manning G."/>
            <person name="Miller W.T."/>
            <person name="McGinnis W."/>
            <person name="Shapiro H."/>
            <person name="Tjian R."/>
            <person name="Grigoriev I.V."/>
            <person name="Rokhsar D."/>
        </authorList>
    </citation>
    <scope>NUCLEOTIDE SEQUENCE [LARGE SCALE GENOMIC DNA]</scope>
    <source>
        <strain evidence="11">MX1 / ATCC 50154</strain>
    </source>
</reference>
<keyword evidence="6 8" id="KW-1133">Transmembrane helix</keyword>
<feature type="transmembrane region" description="Helical" evidence="8">
    <location>
        <begin position="468"/>
        <end position="488"/>
    </location>
</feature>
<dbReference type="Gene3D" id="3.40.50.300">
    <property type="entry name" value="P-loop containing nucleotide triphosphate hydrolases"/>
    <property type="match status" value="1"/>
</dbReference>
<evidence type="ECO:0000256" key="4">
    <source>
        <dbReference type="ARBA" id="ARBA00022741"/>
    </source>
</evidence>
<dbReference type="OMA" id="WLAWEDY"/>
<dbReference type="InterPro" id="IPR027417">
    <property type="entry name" value="P-loop_NTPase"/>
</dbReference>
<dbReference type="Pfam" id="PF19055">
    <property type="entry name" value="ABC2_membrane_7"/>
    <property type="match status" value="1"/>
</dbReference>
<keyword evidence="11" id="KW-1185">Reference proteome</keyword>
<dbReference type="GO" id="GO:0005524">
    <property type="term" value="F:ATP binding"/>
    <property type="evidence" value="ECO:0007669"/>
    <property type="project" value="UniProtKB-KW"/>
</dbReference>
<accession>A9VA57</accession>
<dbReference type="SMART" id="SM00382">
    <property type="entry name" value="AAA"/>
    <property type="match status" value="1"/>
</dbReference>
<evidence type="ECO:0000313" key="10">
    <source>
        <dbReference type="EMBL" id="EDQ85608.1"/>
    </source>
</evidence>
<dbReference type="AlphaFoldDB" id="A9VA57"/>
<evidence type="ECO:0000256" key="6">
    <source>
        <dbReference type="ARBA" id="ARBA00022989"/>
    </source>
</evidence>
<feature type="transmembrane region" description="Helical" evidence="8">
    <location>
        <begin position="444"/>
        <end position="462"/>
    </location>
</feature>
<evidence type="ECO:0000256" key="7">
    <source>
        <dbReference type="ARBA" id="ARBA00023136"/>
    </source>
</evidence>
<organism evidence="10 11">
    <name type="scientific">Monosiga brevicollis</name>
    <name type="common">Choanoflagellate</name>
    <dbReference type="NCBI Taxonomy" id="81824"/>
    <lineage>
        <taxon>Eukaryota</taxon>
        <taxon>Choanoflagellata</taxon>
        <taxon>Craspedida</taxon>
        <taxon>Salpingoecidae</taxon>
        <taxon>Monosiga</taxon>
    </lineage>
</organism>
<evidence type="ECO:0000256" key="3">
    <source>
        <dbReference type="ARBA" id="ARBA00022692"/>
    </source>
</evidence>
<feature type="transmembrane region" description="Helical" evidence="8">
    <location>
        <begin position="586"/>
        <end position="608"/>
    </location>
</feature>
<protein>
    <recommendedName>
        <fullName evidence="9">ABC transporter domain-containing protein</fullName>
    </recommendedName>
</protein>
<dbReference type="InParanoid" id="A9VA57"/>
<dbReference type="GO" id="GO:0016887">
    <property type="term" value="F:ATP hydrolysis activity"/>
    <property type="evidence" value="ECO:0007669"/>
    <property type="project" value="InterPro"/>
</dbReference>
<dbReference type="InterPro" id="IPR003439">
    <property type="entry name" value="ABC_transporter-like_ATP-bd"/>
</dbReference>
<dbReference type="PANTHER" id="PTHR48041:SF139">
    <property type="entry name" value="PROTEIN SCARLET"/>
    <property type="match status" value="1"/>
</dbReference>
<keyword evidence="4" id="KW-0547">Nucleotide-binding</keyword>
<keyword evidence="3 8" id="KW-0812">Transmembrane</keyword>
<dbReference type="RefSeq" id="XP_001749557.1">
    <property type="nucleotide sequence ID" value="XM_001749505.1"/>
</dbReference>
<evidence type="ECO:0000259" key="9">
    <source>
        <dbReference type="PROSITE" id="PS50893"/>
    </source>
</evidence>
<dbReference type="InterPro" id="IPR013525">
    <property type="entry name" value="ABC2_TM"/>
</dbReference>
<dbReference type="FunCoup" id="A9VA57">
    <property type="interactions" value="143"/>
</dbReference>
<dbReference type="PANTHER" id="PTHR48041">
    <property type="entry name" value="ABC TRANSPORTER G FAMILY MEMBER 28"/>
    <property type="match status" value="1"/>
</dbReference>
<dbReference type="Pfam" id="PF01061">
    <property type="entry name" value="ABC2_membrane"/>
    <property type="match status" value="1"/>
</dbReference>
<feature type="transmembrane region" description="Helical" evidence="8">
    <location>
        <begin position="356"/>
        <end position="375"/>
    </location>
</feature>
<feature type="transmembrane region" description="Helical" evidence="8">
    <location>
        <begin position="500"/>
        <end position="518"/>
    </location>
</feature>
<comment type="subcellular location">
    <subcellularLocation>
        <location evidence="1">Membrane</location>
        <topology evidence="1">Multi-pass membrane protein</topology>
    </subcellularLocation>
</comment>
<dbReference type="Proteomes" id="UP000001357">
    <property type="component" value="Unassembled WGS sequence"/>
</dbReference>
<dbReference type="InterPro" id="IPR043926">
    <property type="entry name" value="ABCG_dom"/>
</dbReference>
<dbReference type="SUPFAM" id="SSF52540">
    <property type="entry name" value="P-loop containing nucleoside triphosphate hydrolases"/>
    <property type="match status" value="1"/>
</dbReference>
<dbReference type="GO" id="GO:0005886">
    <property type="term" value="C:plasma membrane"/>
    <property type="evidence" value="ECO:0000318"/>
    <property type="project" value="GO_Central"/>
</dbReference>
<dbReference type="eggNOG" id="KOG0061">
    <property type="taxonomic scope" value="Eukaryota"/>
</dbReference>
<name>A9VA57_MONBE</name>
<proteinExistence type="predicted"/>
<evidence type="ECO:0000313" key="11">
    <source>
        <dbReference type="Proteomes" id="UP000001357"/>
    </source>
</evidence>
<dbReference type="InterPro" id="IPR003593">
    <property type="entry name" value="AAA+_ATPase"/>
</dbReference>